<dbReference type="SUPFAM" id="SSF48350">
    <property type="entry name" value="GTPase activation domain, GAP"/>
    <property type="match status" value="1"/>
</dbReference>
<evidence type="ECO:0000256" key="1">
    <source>
        <dbReference type="ARBA" id="ARBA00022468"/>
    </source>
</evidence>
<evidence type="ECO:0000313" key="5">
    <source>
        <dbReference type="Proteomes" id="UP001356427"/>
    </source>
</evidence>
<reference evidence="4 5" key="1">
    <citation type="submission" date="2021-04" db="EMBL/GenBank/DDBJ databases">
        <authorList>
            <person name="De Guttry C."/>
            <person name="Zahm M."/>
            <person name="Klopp C."/>
            <person name="Cabau C."/>
            <person name="Louis A."/>
            <person name="Berthelot C."/>
            <person name="Parey E."/>
            <person name="Roest Crollius H."/>
            <person name="Montfort J."/>
            <person name="Robinson-Rechavi M."/>
            <person name="Bucao C."/>
            <person name="Bouchez O."/>
            <person name="Gislard M."/>
            <person name="Lluch J."/>
            <person name="Milhes M."/>
            <person name="Lampietro C."/>
            <person name="Lopez Roques C."/>
            <person name="Donnadieu C."/>
            <person name="Braasch I."/>
            <person name="Desvignes T."/>
            <person name="Postlethwait J."/>
            <person name="Bobe J."/>
            <person name="Wedekind C."/>
            <person name="Guiguen Y."/>
        </authorList>
    </citation>
    <scope>NUCLEOTIDE SEQUENCE [LARGE SCALE GENOMIC DNA]</scope>
    <source>
        <strain evidence="4">Cs_M1</strain>
        <tissue evidence="4">Blood</tissue>
    </source>
</reference>
<dbReference type="GO" id="GO:0005096">
    <property type="term" value="F:GTPase activator activity"/>
    <property type="evidence" value="ECO:0007669"/>
    <property type="project" value="UniProtKB-KW"/>
</dbReference>
<feature type="region of interest" description="Disordered" evidence="2">
    <location>
        <begin position="285"/>
        <end position="342"/>
    </location>
</feature>
<organism evidence="4 5">
    <name type="scientific">Coregonus suidteri</name>
    <dbReference type="NCBI Taxonomy" id="861788"/>
    <lineage>
        <taxon>Eukaryota</taxon>
        <taxon>Metazoa</taxon>
        <taxon>Chordata</taxon>
        <taxon>Craniata</taxon>
        <taxon>Vertebrata</taxon>
        <taxon>Euteleostomi</taxon>
        <taxon>Actinopterygii</taxon>
        <taxon>Neopterygii</taxon>
        <taxon>Teleostei</taxon>
        <taxon>Protacanthopterygii</taxon>
        <taxon>Salmoniformes</taxon>
        <taxon>Salmonidae</taxon>
        <taxon>Coregoninae</taxon>
        <taxon>Coregonus</taxon>
    </lineage>
</organism>
<dbReference type="EMBL" id="JAGTTL010000017">
    <property type="protein sequence ID" value="KAK6309567.1"/>
    <property type="molecule type" value="Genomic_DNA"/>
</dbReference>
<comment type="caution">
    <text evidence="4">The sequence shown here is derived from an EMBL/GenBank/DDBJ whole genome shotgun (WGS) entry which is preliminary data.</text>
</comment>
<dbReference type="InterPro" id="IPR008936">
    <property type="entry name" value="Rho_GTPase_activation_prot"/>
</dbReference>
<dbReference type="PROSITE" id="PS50238">
    <property type="entry name" value="RHOGAP"/>
    <property type="match status" value="1"/>
</dbReference>
<dbReference type="PANTHER" id="PTHR12635">
    <property type="entry name" value="RHO-GTPASE-ACTIVATING PROTEIN 6 FAMILY MEMBER"/>
    <property type="match status" value="1"/>
</dbReference>
<dbReference type="Proteomes" id="UP001356427">
    <property type="component" value="Unassembled WGS sequence"/>
</dbReference>
<dbReference type="AlphaFoldDB" id="A0AAN8LJ59"/>
<feature type="domain" description="Rho-GAP" evidence="3">
    <location>
        <begin position="1"/>
        <end position="140"/>
    </location>
</feature>
<dbReference type="Gene3D" id="1.10.555.10">
    <property type="entry name" value="Rho GTPase activation protein"/>
    <property type="match status" value="1"/>
</dbReference>
<evidence type="ECO:0000256" key="2">
    <source>
        <dbReference type="SAM" id="MobiDB-lite"/>
    </source>
</evidence>
<dbReference type="InterPro" id="IPR000198">
    <property type="entry name" value="RhoGAP_dom"/>
</dbReference>
<sequence>MMWPTLLKEFLRDMPEPLLSRELYTAFINTMLLDHPDQESTIQLLVYLLPPCNSDTLQRLLEFLATVTTHAEDRQDRDGHEITGNKMTSLNLATVFGPNLLHKQKSSDKEFAVQSFARAEESTAIIGVVQCMITTYETLFMVPPDLQNEVLMSLLETDPDVVDYLLRRKASQPSGPLRTEDPFSLRERSCSIDSNKASSGELSPYDNNSPVLSERLLSKAQEDSNPLSDRLFRFPERFTLVGHVKGHPSITCHSPSTGKDIPDEHVWGAWHASLRKGFMDHHITGSHGDVSERGSCGSSEGLDHHQGNSKLPVRRTYTSLGVPECRPHPPVTRCSSSPLTERGLRQQGTDSLLHHRPQGQPGAGSSEDLALRGRVGQPASPSLRGRPGGSGDGRPPPPYPGPLRGTHRECSHSTPSLSLSTHQPECVTPQSPRRPPQGSCSPRPQTVAPKSPSGPLEGEVPDSPEWQRERWQIWQLLSTDNTDTLPETLV</sequence>
<dbReference type="Pfam" id="PF00620">
    <property type="entry name" value="RhoGAP"/>
    <property type="match status" value="1"/>
</dbReference>
<keyword evidence="1" id="KW-0343">GTPase activation</keyword>
<dbReference type="SMART" id="SM00324">
    <property type="entry name" value="RhoGAP"/>
    <property type="match status" value="1"/>
</dbReference>
<dbReference type="GO" id="GO:0007165">
    <property type="term" value="P:signal transduction"/>
    <property type="evidence" value="ECO:0007669"/>
    <property type="project" value="InterPro"/>
</dbReference>
<protein>
    <recommendedName>
        <fullName evidence="3">Rho-GAP domain-containing protein</fullName>
    </recommendedName>
</protein>
<gene>
    <name evidence="4" type="ORF">J4Q44_G00194480</name>
</gene>
<accession>A0AAN8LJ59</accession>
<feature type="compositionally biased region" description="Low complexity" evidence="2">
    <location>
        <begin position="412"/>
        <end position="424"/>
    </location>
</feature>
<dbReference type="PANTHER" id="PTHR12635:SF14">
    <property type="entry name" value="RHO GTPASE-ACTIVATING PROTEIN 6"/>
    <property type="match status" value="1"/>
</dbReference>
<evidence type="ECO:0000313" key="4">
    <source>
        <dbReference type="EMBL" id="KAK6309567.1"/>
    </source>
</evidence>
<evidence type="ECO:0000259" key="3">
    <source>
        <dbReference type="PROSITE" id="PS50238"/>
    </source>
</evidence>
<keyword evidence="5" id="KW-1185">Reference proteome</keyword>
<name>A0AAN8LJ59_9TELE</name>
<dbReference type="InterPro" id="IPR037863">
    <property type="entry name" value="RHOGAP6/36"/>
</dbReference>
<feature type="region of interest" description="Disordered" evidence="2">
    <location>
        <begin position="375"/>
        <end position="467"/>
    </location>
</feature>
<proteinExistence type="predicted"/>